<dbReference type="AlphaFoldDB" id="A0A4P2Q8B8"/>
<evidence type="ECO:0000313" key="1">
    <source>
        <dbReference type="EMBL" id="AUX25814.1"/>
    </source>
</evidence>
<protein>
    <submittedName>
        <fullName evidence="1">Uncharacterized protein</fullName>
    </submittedName>
</protein>
<gene>
    <name evidence="1" type="ORF">SOCEGT47_063660</name>
</gene>
<proteinExistence type="predicted"/>
<dbReference type="EMBL" id="CP012670">
    <property type="protein sequence ID" value="AUX25814.1"/>
    <property type="molecule type" value="Genomic_DNA"/>
</dbReference>
<reference evidence="1 2" key="1">
    <citation type="submission" date="2015-09" db="EMBL/GenBank/DDBJ databases">
        <title>Sorangium comparison.</title>
        <authorList>
            <person name="Zaburannyi N."/>
            <person name="Bunk B."/>
            <person name="Overmann J."/>
            <person name="Mueller R."/>
        </authorList>
    </citation>
    <scope>NUCLEOTIDE SEQUENCE [LARGE SCALE GENOMIC DNA]</scope>
    <source>
        <strain evidence="1 2">So ceGT47</strain>
    </source>
</reference>
<accession>A0A4P2Q8B8</accession>
<sequence>MRAPARAFDFGGGCRLRGPWCTSADAGNGCPAFASDAVDIMAGTIDKNPKQTKRGSAHA</sequence>
<organism evidence="1 2">
    <name type="scientific">Sorangium cellulosum</name>
    <name type="common">Polyangium cellulosum</name>
    <dbReference type="NCBI Taxonomy" id="56"/>
    <lineage>
        <taxon>Bacteria</taxon>
        <taxon>Pseudomonadati</taxon>
        <taxon>Myxococcota</taxon>
        <taxon>Polyangia</taxon>
        <taxon>Polyangiales</taxon>
        <taxon>Polyangiaceae</taxon>
        <taxon>Sorangium</taxon>
    </lineage>
</organism>
<dbReference type="Proteomes" id="UP000295781">
    <property type="component" value="Chromosome"/>
</dbReference>
<evidence type="ECO:0000313" key="2">
    <source>
        <dbReference type="Proteomes" id="UP000295781"/>
    </source>
</evidence>
<name>A0A4P2Q8B8_SORCE</name>